<dbReference type="SUPFAM" id="SSF47473">
    <property type="entry name" value="EF-hand"/>
    <property type="match status" value="1"/>
</dbReference>
<dbReference type="PANTHER" id="PTHR23048:SF0">
    <property type="entry name" value="CALMODULIN LIKE 3"/>
    <property type="match status" value="1"/>
</dbReference>
<evidence type="ECO:0000256" key="1">
    <source>
        <dbReference type="ARBA" id="ARBA00022737"/>
    </source>
</evidence>
<dbReference type="GO" id="GO:0016460">
    <property type="term" value="C:myosin II complex"/>
    <property type="evidence" value="ECO:0007669"/>
    <property type="project" value="TreeGrafter"/>
</dbReference>
<reference evidence="3" key="1">
    <citation type="submission" date="2021-02" db="EMBL/GenBank/DDBJ databases">
        <authorList>
            <person name="Nowell W R."/>
        </authorList>
    </citation>
    <scope>NUCLEOTIDE SEQUENCE</scope>
</reference>
<dbReference type="OrthoDB" id="10002332at2759"/>
<dbReference type="Pfam" id="PF13499">
    <property type="entry name" value="EF-hand_7"/>
    <property type="match status" value="1"/>
</dbReference>
<dbReference type="Proteomes" id="UP000681722">
    <property type="component" value="Unassembled WGS sequence"/>
</dbReference>
<gene>
    <name evidence="3" type="ORF">GPM918_LOCUS2659</name>
    <name evidence="4" type="ORF">SRO942_LOCUS2659</name>
</gene>
<sequence length="173" mass="20014">MAQTHIKQNLTQRQHENELVQSNSTLNYNEEQIAEFKEAFSLFDRQGDGTINLSELGTVVRSLGFNPTESTIKQFQQDYNSNGINKINFHTFLQLLNNCASEIDDPTEVIEAFRVFDKEGNGYISKEELTHIMTHLGEKLNNDEVNEMIRDADIYCDGKIRYEVFVKMITKLR</sequence>
<dbReference type="PANTHER" id="PTHR23048">
    <property type="entry name" value="MYOSIN LIGHT CHAIN 1, 3"/>
    <property type="match status" value="1"/>
</dbReference>
<dbReference type="FunFam" id="1.10.238.10:FF:000001">
    <property type="entry name" value="Calmodulin 1"/>
    <property type="match status" value="1"/>
</dbReference>
<accession>A0A813RQJ5</accession>
<proteinExistence type="predicted"/>
<comment type="caution">
    <text evidence="3">The sequence shown here is derived from an EMBL/GenBank/DDBJ whole genome shotgun (WGS) entry which is preliminary data.</text>
</comment>
<organism evidence="3 5">
    <name type="scientific">Didymodactylos carnosus</name>
    <dbReference type="NCBI Taxonomy" id="1234261"/>
    <lineage>
        <taxon>Eukaryota</taxon>
        <taxon>Metazoa</taxon>
        <taxon>Spiralia</taxon>
        <taxon>Gnathifera</taxon>
        <taxon>Rotifera</taxon>
        <taxon>Eurotatoria</taxon>
        <taxon>Bdelloidea</taxon>
        <taxon>Philodinida</taxon>
        <taxon>Philodinidae</taxon>
        <taxon>Didymodactylos</taxon>
    </lineage>
</organism>
<dbReference type="SMART" id="SM00054">
    <property type="entry name" value="EFh"/>
    <property type="match status" value="3"/>
</dbReference>
<evidence type="ECO:0000259" key="2">
    <source>
        <dbReference type="PROSITE" id="PS50222"/>
    </source>
</evidence>
<dbReference type="GO" id="GO:0005509">
    <property type="term" value="F:calcium ion binding"/>
    <property type="evidence" value="ECO:0007669"/>
    <property type="project" value="InterPro"/>
</dbReference>
<keyword evidence="1" id="KW-0677">Repeat</keyword>
<dbReference type="InterPro" id="IPR011992">
    <property type="entry name" value="EF-hand-dom_pair"/>
</dbReference>
<evidence type="ECO:0000313" key="3">
    <source>
        <dbReference type="EMBL" id="CAF0784589.1"/>
    </source>
</evidence>
<dbReference type="EMBL" id="CAJNOQ010000301">
    <property type="protein sequence ID" value="CAF0784589.1"/>
    <property type="molecule type" value="Genomic_DNA"/>
</dbReference>
<dbReference type="CDD" id="cd00051">
    <property type="entry name" value="EFh"/>
    <property type="match status" value="2"/>
</dbReference>
<feature type="domain" description="EF-hand" evidence="2">
    <location>
        <begin position="140"/>
        <end position="173"/>
    </location>
</feature>
<dbReference type="Gene3D" id="1.10.238.10">
    <property type="entry name" value="EF-hand"/>
    <property type="match status" value="2"/>
</dbReference>
<dbReference type="EMBL" id="CAJOBC010000301">
    <property type="protein sequence ID" value="CAF3568193.1"/>
    <property type="molecule type" value="Genomic_DNA"/>
</dbReference>
<evidence type="ECO:0000313" key="5">
    <source>
        <dbReference type="Proteomes" id="UP000663829"/>
    </source>
</evidence>
<dbReference type="InterPro" id="IPR050230">
    <property type="entry name" value="CALM/Myosin/TropC-like"/>
</dbReference>
<name>A0A813RQJ5_9BILA</name>
<feature type="domain" description="EF-hand" evidence="2">
    <location>
        <begin position="104"/>
        <end position="139"/>
    </location>
</feature>
<keyword evidence="5" id="KW-1185">Reference proteome</keyword>
<dbReference type="AlphaFoldDB" id="A0A813RQJ5"/>
<evidence type="ECO:0000313" key="4">
    <source>
        <dbReference type="EMBL" id="CAF3568193.1"/>
    </source>
</evidence>
<dbReference type="Proteomes" id="UP000663829">
    <property type="component" value="Unassembled WGS sequence"/>
</dbReference>
<dbReference type="InterPro" id="IPR002048">
    <property type="entry name" value="EF_hand_dom"/>
</dbReference>
<dbReference type="PROSITE" id="PS50222">
    <property type="entry name" value="EF_HAND_2"/>
    <property type="match status" value="3"/>
</dbReference>
<protein>
    <recommendedName>
        <fullName evidence="2">EF-hand domain-containing protein</fullName>
    </recommendedName>
</protein>
<feature type="domain" description="EF-hand" evidence="2">
    <location>
        <begin position="31"/>
        <end position="66"/>
    </location>
</feature>
<dbReference type="Pfam" id="PF13405">
    <property type="entry name" value="EF-hand_6"/>
    <property type="match status" value="1"/>
</dbReference>